<dbReference type="EMBL" id="CYZE01000013">
    <property type="protein sequence ID" value="CUO84777.1"/>
    <property type="molecule type" value="Genomic_DNA"/>
</dbReference>
<organism evidence="1 2">
    <name type="scientific">Hungatella hathewayi</name>
    <dbReference type="NCBI Taxonomy" id="154046"/>
    <lineage>
        <taxon>Bacteria</taxon>
        <taxon>Bacillati</taxon>
        <taxon>Bacillota</taxon>
        <taxon>Clostridia</taxon>
        <taxon>Lachnospirales</taxon>
        <taxon>Lachnospiraceae</taxon>
        <taxon>Hungatella</taxon>
    </lineage>
</organism>
<reference evidence="1 2" key="1">
    <citation type="submission" date="2015-09" db="EMBL/GenBank/DDBJ databases">
        <authorList>
            <consortium name="Pathogen Informatics"/>
        </authorList>
    </citation>
    <scope>NUCLEOTIDE SEQUENCE [LARGE SCALE GENOMIC DNA]</scope>
    <source>
        <strain evidence="1 2">2789STDY5608850</strain>
    </source>
</reference>
<evidence type="ECO:0000313" key="1">
    <source>
        <dbReference type="EMBL" id="CUO84777.1"/>
    </source>
</evidence>
<dbReference type="Proteomes" id="UP000095651">
    <property type="component" value="Unassembled WGS sequence"/>
</dbReference>
<protein>
    <submittedName>
        <fullName evidence="1">XkdM protein, phage-like element PBSX</fullName>
    </submittedName>
</protein>
<dbReference type="Gene3D" id="2.30.110.40">
    <property type="entry name" value="Phage tail tube protein"/>
    <property type="match status" value="1"/>
</dbReference>
<name>A0A174RA49_9FIRM</name>
<sequence>MGNYTKLTDLVTGSEGSAFITIDGQNRYFFEISKVDASIEFKVLAKRLLGHRMTQHKVVGAEGKGTLTMYNVSPAALAVYQQYIKEGKVPQISIQTTNEDPASTVGRRVVVMRNCILAKAPVAYLDDSSEDLNTVDTDFTFDDVDELESYAFPENMR</sequence>
<accession>A0A174RA49</accession>
<dbReference type="SUPFAM" id="SSF69279">
    <property type="entry name" value="Phage tail proteins"/>
    <property type="match status" value="1"/>
</dbReference>
<dbReference type="STRING" id="154046.ERS852407_04153"/>
<proteinExistence type="predicted"/>
<dbReference type="InterPro" id="IPR038628">
    <property type="entry name" value="XkdM-like_sf"/>
</dbReference>
<gene>
    <name evidence="1" type="primary">xkdM_1</name>
    <name evidence="1" type="ORF">ERS852407_04153</name>
</gene>
<dbReference type="InterPro" id="IPR018989">
    <property type="entry name" value="DUF2001"/>
</dbReference>
<dbReference type="AlphaFoldDB" id="A0A174RA49"/>
<dbReference type="RefSeq" id="WP_055649970.1">
    <property type="nucleotide sequence ID" value="NZ_CABIXC010000013.1"/>
</dbReference>
<dbReference type="Pfam" id="PF09393">
    <property type="entry name" value="DUF2001"/>
    <property type="match status" value="1"/>
</dbReference>
<evidence type="ECO:0000313" key="2">
    <source>
        <dbReference type="Proteomes" id="UP000095651"/>
    </source>
</evidence>